<evidence type="ECO:0000313" key="2">
    <source>
        <dbReference type="EMBL" id="JAG19230.1"/>
    </source>
</evidence>
<organism evidence="3">
    <name type="scientific">Lygus hesperus</name>
    <name type="common">Western plant bug</name>
    <dbReference type="NCBI Taxonomy" id="30085"/>
    <lineage>
        <taxon>Eukaryota</taxon>
        <taxon>Metazoa</taxon>
        <taxon>Ecdysozoa</taxon>
        <taxon>Arthropoda</taxon>
        <taxon>Hexapoda</taxon>
        <taxon>Insecta</taxon>
        <taxon>Pterygota</taxon>
        <taxon>Neoptera</taxon>
        <taxon>Paraneoptera</taxon>
        <taxon>Hemiptera</taxon>
        <taxon>Heteroptera</taxon>
        <taxon>Panheteroptera</taxon>
        <taxon>Cimicomorpha</taxon>
        <taxon>Miridae</taxon>
        <taxon>Mirini</taxon>
        <taxon>Lygus</taxon>
    </lineage>
</organism>
<protein>
    <submittedName>
        <fullName evidence="3">Uncharacterized protein</fullName>
    </submittedName>
</protein>
<name>A0A0A9XET6_LYGHE</name>
<reference evidence="3" key="1">
    <citation type="journal article" date="2014" name="PLoS ONE">
        <title>Transcriptome-Based Identification of ABC Transporters in the Western Tarnished Plant Bug Lygus hesperus.</title>
        <authorList>
            <person name="Hull J.J."/>
            <person name="Chaney K."/>
            <person name="Geib S.M."/>
            <person name="Fabrick J.A."/>
            <person name="Brent C.S."/>
            <person name="Walsh D."/>
            <person name="Lavine L.C."/>
        </authorList>
    </citation>
    <scope>NUCLEOTIDE SEQUENCE</scope>
</reference>
<gene>
    <name evidence="3" type="ORF">CM83_24667</name>
    <name evidence="2" type="ORF">CM83_24671</name>
</gene>
<feature type="region of interest" description="Disordered" evidence="1">
    <location>
        <begin position="1"/>
        <end position="31"/>
    </location>
</feature>
<evidence type="ECO:0000313" key="3">
    <source>
        <dbReference type="EMBL" id="JAG19232.1"/>
    </source>
</evidence>
<dbReference type="EMBL" id="GBHO01024374">
    <property type="protein sequence ID" value="JAG19230.1"/>
    <property type="molecule type" value="Transcribed_RNA"/>
</dbReference>
<dbReference type="EMBL" id="GBHO01024372">
    <property type="protein sequence ID" value="JAG19232.1"/>
    <property type="molecule type" value="Transcribed_RNA"/>
</dbReference>
<evidence type="ECO:0000256" key="1">
    <source>
        <dbReference type="SAM" id="MobiDB-lite"/>
    </source>
</evidence>
<sequence length="103" mass="11517">MPADGSICTCPSSEVNGTDPSQPQMSAQPRLRGTVSNSSVWAQTALDPVWQLRCAGDTCMSVRMHVRTIQRVTTHTTTIVNEYVLTHTAHVRRKRCSTMLWSW</sequence>
<dbReference type="AlphaFoldDB" id="A0A0A9XET6"/>
<reference evidence="3" key="2">
    <citation type="submission" date="2014-07" db="EMBL/GenBank/DDBJ databases">
        <authorList>
            <person name="Hull J."/>
        </authorList>
    </citation>
    <scope>NUCLEOTIDE SEQUENCE</scope>
</reference>
<feature type="compositionally biased region" description="Polar residues" evidence="1">
    <location>
        <begin position="9"/>
        <end position="27"/>
    </location>
</feature>
<accession>A0A0A9XET6</accession>
<proteinExistence type="predicted"/>